<reference evidence="2" key="1">
    <citation type="journal article" date="2019" name="Sci. Rep.">
        <title>Draft genome of Tanacetum cinerariifolium, the natural source of mosquito coil.</title>
        <authorList>
            <person name="Yamashiro T."/>
            <person name="Shiraishi A."/>
            <person name="Satake H."/>
            <person name="Nakayama K."/>
        </authorList>
    </citation>
    <scope>NUCLEOTIDE SEQUENCE</scope>
</reference>
<comment type="caution">
    <text evidence="2">The sequence shown here is derived from an EMBL/GenBank/DDBJ whole genome shotgun (WGS) entry which is preliminary data.</text>
</comment>
<dbReference type="EMBL" id="BKCJ010119305">
    <property type="protein sequence ID" value="GEX61934.1"/>
    <property type="molecule type" value="Genomic_DNA"/>
</dbReference>
<feature type="compositionally biased region" description="Low complexity" evidence="1">
    <location>
        <begin position="260"/>
        <end position="272"/>
    </location>
</feature>
<feature type="region of interest" description="Disordered" evidence="1">
    <location>
        <begin position="247"/>
        <end position="293"/>
    </location>
</feature>
<evidence type="ECO:0000313" key="2">
    <source>
        <dbReference type="EMBL" id="GEX61934.1"/>
    </source>
</evidence>
<accession>A0A699H8E2</accession>
<dbReference type="AlphaFoldDB" id="A0A699H8E2"/>
<evidence type="ECO:0000256" key="1">
    <source>
        <dbReference type="SAM" id="MobiDB-lite"/>
    </source>
</evidence>
<gene>
    <name evidence="2" type="ORF">Tci_333909</name>
</gene>
<name>A0A699H8E2_TANCI</name>
<sequence length="337" mass="39321">MGHLIAKFELISFECLVNINESIVPRFALEFYSQLTFDYNFERHFVVNFVIQNKSFSLTVEEFGHILKIPFEGHVSYTDMWSLGYLAISTPSKGRYKTTPPSPSVIKSLIQTPRQGQVTRTRNNKMVVVNENEILTRKIQNHMKSWVEIIHKNVLCLGGHRDHVPACLFHMLYCIETSTQYNLAFFILKRMERTRNKPKELLPYGMLLTKLFNHVVSLFPELAIYHYILYDRVMHPFAPYYERKTRSDHGMKRCPNLNPSSSSTTRNHSSSSHHIDENVDDNDEESFHSSTPSLPQLIGSLSNVIPRVFENLPYESQFLNSYQTEIINHQIQHQDEH</sequence>
<protein>
    <submittedName>
        <fullName evidence="2">Pentatricopeptide repeat-containing protein</fullName>
    </submittedName>
</protein>
<proteinExistence type="predicted"/>
<organism evidence="2">
    <name type="scientific">Tanacetum cinerariifolium</name>
    <name type="common">Dalmatian daisy</name>
    <name type="synonym">Chrysanthemum cinerariifolium</name>
    <dbReference type="NCBI Taxonomy" id="118510"/>
    <lineage>
        <taxon>Eukaryota</taxon>
        <taxon>Viridiplantae</taxon>
        <taxon>Streptophyta</taxon>
        <taxon>Embryophyta</taxon>
        <taxon>Tracheophyta</taxon>
        <taxon>Spermatophyta</taxon>
        <taxon>Magnoliopsida</taxon>
        <taxon>eudicotyledons</taxon>
        <taxon>Gunneridae</taxon>
        <taxon>Pentapetalae</taxon>
        <taxon>asterids</taxon>
        <taxon>campanulids</taxon>
        <taxon>Asterales</taxon>
        <taxon>Asteraceae</taxon>
        <taxon>Asteroideae</taxon>
        <taxon>Anthemideae</taxon>
        <taxon>Anthemidinae</taxon>
        <taxon>Tanacetum</taxon>
    </lineage>
</organism>